<dbReference type="GO" id="GO:0016423">
    <property type="term" value="F:tRNA (guanine) methyltransferase activity"/>
    <property type="evidence" value="ECO:0007669"/>
    <property type="project" value="TreeGrafter"/>
</dbReference>
<sequence length="363" mass="40436">RIGEKHSFSSMEAAWEFGGTLQDKFGWTVDLTRFNLNVVLNIECKQGYICVAITKESLHRRNISHFSNTTLRATMCYNLFRLAEPMTGEIVIDPLCGGGSISIEGTLSFPNTFHICGDYNRKAVERTRANVDYVNKTKAQCKIGAVMWDVKHLPLRTQSIDVLVTDLPFGKRSGAKRDNLRLYSKVLFELAKFVKTGTGRASLLTYDKTSLIKALRSQSKYWREIRQFGVNQGGLFSSVFLLLRKATAVPETSSEESFEAVLQTDSASSIQEDEMRRLDNGDSTEKKSNNHNCLADGKEVSDKTLTEQNIASGATQDTKLQSNIVSVKEEMESAIFASNIENVAGDKLEIIAQSYHDSPDGTN</sequence>
<dbReference type="GO" id="GO:0043527">
    <property type="term" value="C:tRNA methyltransferase complex"/>
    <property type="evidence" value="ECO:0007669"/>
    <property type="project" value="UniProtKB-ARBA"/>
</dbReference>
<feature type="non-terminal residue" evidence="7">
    <location>
        <position position="1"/>
    </location>
</feature>
<dbReference type="Gene3D" id="3.30.2130.30">
    <property type="match status" value="1"/>
</dbReference>
<dbReference type="FunFam" id="3.40.50.150:FF:000073">
    <property type="entry name" value="THUMP domain containing 3"/>
    <property type="match status" value="1"/>
</dbReference>
<evidence type="ECO:0000259" key="6">
    <source>
        <dbReference type="PROSITE" id="PS51165"/>
    </source>
</evidence>
<feature type="compositionally biased region" description="Basic and acidic residues" evidence="5">
    <location>
        <begin position="273"/>
        <end position="288"/>
    </location>
</feature>
<evidence type="ECO:0000256" key="3">
    <source>
        <dbReference type="ARBA" id="ARBA00022694"/>
    </source>
</evidence>
<evidence type="ECO:0000256" key="4">
    <source>
        <dbReference type="PROSITE-ProRule" id="PRU00529"/>
    </source>
</evidence>
<organism evidence="7">
    <name type="scientific">Rhodnius neglectus</name>
    <dbReference type="NCBI Taxonomy" id="72488"/>
    <lineage>
        <taxon>Eukaryota</taxon>
        <taxon>Metazoa</taxon>
        <taxon>Ecdysozoa</taxon>
        <taxon>Arthropoda</taxon>
        <taxon>Hexapoda</taxon>
        <taxon>Insecta</taxon>
        <taxon>Pterygota</taxon>
        <taxon>Neoptera</taxon>
        <taxon>Paraneoptera</taxon>
        <taxon>Hemiptera</taxon>
        <taxon>Heteroptera</taxon>
        <taxon>Panheteroptera</taxon>
        <taxon>Cimicomorpha</taxon>
        <taxon>Reduviidae</taxon>
        <taxon>Triatominae</taxon>
        <taxon>Rhodnius</taxon>
    </lineage>
</organism>
<dbReference type="GO" id="GO:0030488">
    <property type="term" value="P:tRNA methylation"/>
    <property type="evidence" value="ECO:0007669"/>
    <property type="project" value="TreeGrafter"/>
</dbReference>
<evidence type="ECO:0000256" key="1">
    <source>
        <dbReference type="ARBA" id="ARBA00004496"/>
    </source>
</evidence>
<keyword evidence="2" id="KW-0489">Methyltransferase</keyword>
<dbReference type="SUPFAM" id="SSF53335">
    <property type="entry name" value="S-adenosyl-L-methionine-dependent methyltransferases"/>
    <property type="match status" value="1"/>
</dbReference>
<evidence type="ECO:0000313" key="7">
    <source>
        <dbReference type="EMBL" id="JAI52445.1"/>
    </source>
</evidence>
<dbReference type="PANTHER" id="PTHR14911:SF13">
    <property type="entry name" value="TRNA (GUANINE(6)-N2)-METHYLTRANSFERASE THUMP3"/>
    <property type="match status" value="1"/>
</dbReference>
<feature type="region of interest" description="Disordered" evidence="5">
    <location>
        <begin position="257"/>
        <end position="296"/>
    </location>
</feature>
<dbReference type="GO" id="GO:0003723">
    <property type="term" value="F:RNA binding"/>
    <property type="evidence" value="ECO:0007669"/>
    <property type="project" value="UniProtKB-UniRule"/>
</dbReference>
<dbReference type="AlphaFoldDB" id="A0A0P4VF36"/>
<dbReference type="Gene3D" id="3.40.50.150">
    <property type="entry name" value="Vaccinia Virus protein VP39"/>
    <property type="match status" value="1"/>
</dbReference>
<name>A0A0P4VF36_9HEMI</name>
<proteinExistence type="evidence at transcript level"/>
<accession>A0A0P4VF36</accession>
<dbReference type="InterPro" id="IPR029063">
    <property type="entry name" value="SAM-dependent_MTases_sf"/>
</dbReference>
<reference evidence="7" key="1">
    <citation type="journal article" date="2016" name="PLoS Negl. Trop. Dis.">
        <title>A Deep Insight into the Sialome of Rhodnius neglectus, a Vector of Chagas Disease.</title>
        <authorList>
            <person name="Santiago P.B."/>
            <person name="Assumpcao T.C."/>
            <person name="Araujo C.N."/>
            <person name="Bastos I.M."/>
            <person name="Neves D."/>
            <person name="Silva I.G."/>
            <person name="Charneau S."/>
            <person name="Queiroz R.M."/>
            <person name="Raiol T."/>
            <person name="Oliveira J.V."/>
            <person name="Sousa M.V."/>
            <person name="Calvo E."/>
            <person name="Ribeiro J.M."/>
            <person name="Santana J.M."/>
        </authorList>
    </citation>
    <scope>NUCLEOTIDE SEQUENCE</scope>
    <source>
        <tissue evidence="7">Salivary glands</tissue>
    </source>
</reference>
<protein>
    <submittedName>
        <fullName evidence="7">Putative thump domain-containing protein 3</fullName>
    </submittedName>
</protein>
<evidence type="ECO:0000256" key="2">
    <source>
        <dbReference type="ARBA" id="ARBA00022603"/>
    </source>
</evidence>
<dbReference type="PANTHER" id="PTHR14911">
    <property type="entry name" value="THUMP DOMAIN-CONTAINING"/>
    <property type="match status" value="1"/>
</dbReference>
<dbReference type="EMBL" id="GDKW01004150">
    <property type="protein sequence ID" value="JAI52445.1"/>
    <property type="molecule type" value="mRNA"/>
</dbReference>
<evidence type="ECO:0000256" key="5">
    <source>
        <dbReference type="SAM" id="MobiDB-lite"/>
    </source>
</evidence>
<comment type="subcellular location">
    <subcellularLocation>
        <location evidence="1">Cytoplasm</location>
    </subcellularLocation>
</comment>
<dbReference type="GO" id="GO:0005737">
    <property type="term" value="C:cytoplasm"/>
    <property type="evidence" value="ECO:0007669"/>
    <property type="project" value="UniProtKB-SubCell"/>
</dbReference>
<dbReference type="Pfam" id="PF01170">
    <property type="entry name" value="UPF0020"/>
    <property type="match status" value="1"/>
</dbReference>
<dbReference type="SUPFAM" id="SSF143437">
    <property type="entry name" value="THUMP domain-like"/>
    <property type="match status" value="1"/>
</dbReference>
<keyword evidence="2" id="KW-0808">Transferase</keyword>
<dbReference type="InterPro" id="IPR000241">
    <property type="entry name" value="RlmKL-like_Mtase"/>
</dbReference>
<dbReference type="InterPro" id="IPR004114">
    <property type="entry name" value="THUMP_dom"/>
</dbReference>
<feature type="domain" description="THUMP" evidence="6">
    <location>
        <begin position="1"/>
        <end position="53"/>
    </location>
</feature>
<keyword evidence="3" id="KW-0819">tRNA processing</keyword>
<dbReference type="PROSITE" id="PS51165">
    <property type="entry name" value="THUMP"/>
    <property type="match status" value="1"/>
</dbReference>
<keyword evidence="4" id="KW-0694">RNA-binding</keyword>